<dbReference type="PANTHER" id="PTHR37984">
    <property type="entry name" value="PROTEIN CBG26694"/>
    <property type="match status" value="1"/>
</dbReference>
<dbReference type="PANTHER" id="PTHR37984:SF5">
    <property type="entry name" value="PROTEIN NYNRIN-LIKE"/>
    <property type="match status" value="1"/>
</dbReference>
<dbReference type="Pfam" id="PF00078">
    <property type="entry name" value="RVT_1"/>
    <property type="match status" value="1"/>
</dbReference>
<dbReference type="GO" id="GO:0003824">
    <property type="term" value="F:catalytic activity"/>
    <property type="evidence" value="ECO:0007669"/>
    <property type="project" value="UniProtKB-KW"/>
</dbReference>
<reference evidence="7" key="1">
    <citation type="journal article" date="2017" name="Front. Plant Sci.">
        <title>Climate Clever Clovers: New Paradigm to Reduce the Environmental Footprint of Ruminants by Breeding Low Methanogenic Forages Utilizing Haplotype Variation.</title>
        <authorList>
            <person name="Kaur P."/>
            <person name="Appels R."/>
            <person name="Bayer P.E."/>
            <person name="Keeble-Gagnere G."/>
            <person name="Wang J."/>
            <person name="Hirakawa H."/>
            <person name="Shirasawa K."/>
            <person name="Vercoe P."/>
            <person name="Stefanova K."/>
            <person name="Durmic Z."/>
            <person name="Nichols P."/>
            <person name="Revell C."/>
            <person name="Isobe S.N."/>
            <person name="Edwards D."/>
            <person name="Erskine W."/>
        </authorList>
    </citation>
    <scope>NUCLEOTIDE SEQUENCE [LARGE SCALE GENOMIC DNA]</scope>
    <source>
        <strain evidence="7">cv. Daliak</strain>
    </source>
</reference>
<feature type="domain" description="CCHC-type" evidence="4">
    <location>
        <begin position="903"/>
        <end position="917"/>
    </location>
</feature>
<evidence type="ECO:0008006" key="8">
    <source>
        <dbReference type="Google" id="ProtNLM"/>
    </source>
</evidence>
<dbReference type="CDD" id="cd01647">
    <property type="entry name" value="RT_LTR"/>
    <property type="match status" value="1"/>
</dbReference>
<proteinExistence type="predicted"/>
<dbReference type="EMBL" id="DF974295">
    <property type="protein sequence ID" value="GAU47235.1"/>
    <property type="molecule type" value="Genomic_DNA"/>
</dbReference>
<feature type="compositionally biased region" description="Pro residues" evidence="3">
    <location>
        <begin position="41"/>
        <end position="51"/>
    </location>
</feature>
<dbReference type="Gene3D" id="3.10.10.10">
    <property type="entry name" value="HIV Type 1 Reverse Transcriptase, subunit A, domain 1"/>
    <property type="match status" value="1"/>
</dbReference>
<evidence type="ECO:0000313" key="6">
    <source>
        <dbReference type="EMBL" id="GAU47235.1"/>
    </source>
</evidence>
<dbReference type="OrthoDB" id="1424129at2759"/>
<dbReference type="InterPro" id="IPR043128">
    <property type="entry name" value="Rev_trsase/Diguanyl_cyclase"/>
</dbReference>
<evidence type="ECO:0000259" key="5">
    <source>
        <dbReference type="PROSITE" id="PS50878"/>
    </source>
</evidence>
<evidence type="ECO:0000256" key="2">
    <source>
        <dbReference type="PROSITE-ProRule" id="PRU00047"/>
    </source>
</evidence>
<dbReference type="InterPro" id="IPR046796">
    <property type="entry name" value="Transposase_32_dom"/>
</dbReference>
<dbReference type="CDD" id="cd09274">
    <property type="entry name" value="RNase_HI_RT_Ty3"/>
    <property type="match status" value="1"/>
</dbReference>
<sequence length="1342" mass="154994">MLNKLRGKAKKTSDPSQEEPKKRRLTRAMSKGGGSSSGQAPPSPPSPPAPSQEPERELTWGERFVQNNRGYMAPISEKFFRDVNRDSYLKLKSLKSNQEKGFKDGLREVPTIFGELERRGWVRFNELMERGKAKANLDIVREFYANAFQGDVNRKVYVRGVLVDYSSDAINRLLRTVRVQECAYMPLSNTCSSIPIRERKEIRSFVGRPLAPWYKYYEGSAPTKIHIHHFNPIGHAWAEWVIHNLAPVANITEIQLPNALLVKMIMDHSDIDLGEILSMDIRKIGRVERPSVRLGHCNLIYALCKALGVPELVEDAEVLPVAPLALNYFRTFHYNPVPAVEREQFVEEDDPNEDHEGDDEEDVDEFLNTNANMNEGGGQEDDALMAETDGFVGEQEIPTQHHEDELARMLHELDLYRSTGATHIYYNQQGALYRDAMRYREEHPPPSDYELYPTRGEWEDYVHNDRESRDMCLKVRKDRLMGMAMRRRIQTCFATYLILGFEMLMRLIELEYQLPDSVLVVMCDSCSAMDCYIHVIERQRMDNHGFDRSMNLIQPLLMPARHAEVFHASRRIDQVKMDRVCFISRVAQMHSSSHASRKLITRDADEAIRAAHERILYIYLEVDSNTAAQRGADPSHSSCKQDSSQEFKLQIRVTNRWVVESTRLSSLTPPVHVSGAQGDREQVDSDRARYVELPRGHGSGGTRRNVEKDPAEFERRLRNSIPIESRNNDSQVWMAQEQRMLEVMWRRPVRSEQQFEMQQVVQKPIGTQFENRSEQAFGEFLKLKPPVFRGGGSPDVAHDWLLIIENILKVIPCTDDEKVLFVTYMLKGAAGYWWDGIKKKLGYNIPREWEQFRALFLGKYCSGTVKEHSEGECGQSSRSRERRCCAECGKLHSGLCMRGYPGCYKCKLVGHYTKDCPYKIIAKAFYSSECLTLIDYRQLNKVTIKNKYPLPRIDDLLDQLRGAIIFSKIDLRSGYHQTRIRTSDVSKTAFRTRYGHYEFLVMPFGLTNAPAVFMDYTNRIFQPYLDKFVVIFIDDILIYSKDPQEHAEHLRIVLNILREKQLYAKFSKCEFWLSEVKFLGHVISQGGVSVDPSKVEAVLNWERPRTVSEVRSFLGLASYYRRFILGFSEIALPLTRLTRKEVDFVWDELCENSFNLLKQKLTSAPVLVIPDPDKKCVVYCDASNKGLGCVLMQESAFALYSDHKSLRYLFDQKELNMRQRRWVEYLKDFDFKLNYHPGKANVVVDALSRKALYASEILMYQCGLYEKCRDMNLNVTYRKDGVKLKRIEVTCDLCSTTGSAQEKELDLQRKNGKPKFIPLGNFVKFVRIPFSECTQPGQIPTY</sequence>
<dbReference type="Pfam" id="PF20167">
    <property type="entry name" value="Transposase_32"/>
    <property type="match status" value="1"/>
</dbReference>
<protein>
    <recommendedName>
        <fullName evidence="8">CCHC-type domain-containing protein</fullName>
    </recommendedName>
</protein>
<keyword evidence="2" id="KW-0863">Zinc-finger</keyword>
<dbReference type="Pfam" id="PF17919">
    <property type="entry name" value="RT_RNaseH_2"/>
    <property type="match status" value="1"/>
</dbReference>
<dbReference type="InterPro" id="IPR050951">
    <property type="entry name" value="Retrovirus_Pol_polyprotein"/>
</dbReference>
<feature type="domain" description="Reverse transcriptase" evidence="5">
    <location>
        <begin position="892"/>
        <end position="1083"/>
    </location>
</feature>
<dbReference type="Proteomes" id="UP000242715">
    <property type="component" value="Unassembled WGS sequence"/>
</dbReference>
<dbReference type="PROSITE" id="PS50158">
    <property type="entry name" value="ZF_CCHC"/>
    <property type="match status" value="1"/>
</dbReference>
<dbReference type="GO" id="GO:0003676">
    <property type="term" value="F:nucleic acid binding"/>
    <property type="evidence" value="ECO:0007669"/>
    <property type="project" value="InterPro"/>
</dbReference>
<dbReference type="InterPro" id="IPR001878">
    <property type="entry name" value="Znf_CCHC"/>
</dbReference>
<organism evidence="6 7">
    <name type="scientific">Trifolium subterraneum</name>
    <name type="common">Subterranean clover</name>
    <dbReference type="NCBI Taxonomy" id="3900"/>
    <lineage>
        <taxon>Eukaryota</taxon>
        <taxon>Viridiplantae</taxon>
        <taxon>Streptophyta</taxon>
        <taxon>Embryophyta</taxon>
        <taxon>Tracheophyta</taxon>
        <taxon>Spermatophyta</taxon>
        <taxon>Magnoliopsida</taxon>
        <taxon>eudicotyledons</taxon>
        <taxon>Gunneridae</taxon>
        <taxon>Pentapetalae</taxon>
        <taxon>rosids</taxon>
        <taxon>fabids</taxon>
        <taxon>Fabales</taxon>
        <taxon>Fabaceae</taxon>
        <taxon>Papilionoideae</taxon>
        <taxon>50 kb inversion clade</taxon>
        <taxon>NPAAA clade</taxon>
        <taxon>Hologalegina</taxon>
        <taxon>IRL clade</taxon>
        <taxon>Trifolieae</taxon>
        <taxon>Trifolium</taxon>
    </lineage>
</organism>
<gene>
    <name evidence="6" type="ORF">TSUD_242850</name>
</gene>
<evidence type="ECO:0000313" key="7">
    <source>
        <dbReference type="Proteomes" id="UP000242715"/>
    </source>
</evidence>
<dbReference type="InterPro" id="IPR041577">
    <property type="entry name" value="RT_RNaseH_2"/>
</dbReference>
<keyword evidence="2" id="KW-0862">Zinc</keyword>
<feature type="compositionally biased region" description="Basic residues" evidence="3">
    <location>
        <begin position="1"/>
        <end position="10"/>
    </location>
</feature>
<dbReference type="Gene3D" id="3.30.70.270">
    <property type="match status" value="2"/>
</dbReference>
<dbReference type="InterPro" id="IPR043502">
    <property type="entry name" value="DNA/RNA_pol_sf"/>
</dbReference>
<keyword evidence="1" id="KW-0511">Multifunctional enzyme</keyword>
<accession>A0A2Z6PDG3</accession>
<dbReference type="PROSITE" id="PS50878">
    <property type="entry name" value="RT_POL"/>
    <property type="match status" value="1"/>
</dbReference>
<dbReference type="GO" id="GO:0008270">
    <property type="term" value="F:zinc ion binding"/>
    <property type="evidence" value="ECO:0007669"/>
    <property type="project" value="UniProtKB-KW"/>
</dbReference>
<keyword evidence="2" id="KW-0479">Metal-binding</keyword>
<keyword evidence="7" id="KW-1185">Reference proteome</keyword>
<name>A0A2Z6PDG3_TRISU</name>
<evidence type="ECO:0000256" key="1">
    <source>
        <dbReference type="ARBA" id="ARBA00023268"/>
    </source>
</evidence>
<dbReference type="InterPro" id="IPR000477">
    <property type="entry name" value="RT_dom"/>
</dbReference>
<feature type="region of interest" description="Disordered" evidence="3">
    <location>
        <begin position="1"/>
        <end position="57"/>
    </location>
</feature>
<evidence type="ECO:0000256" key="3">
    <source>
        <dbReference type="SAM" id="MobiDB-lite"/>
    </source>
</evidence>
<dbReference type="SUPFAM" id="SSF56672">
    <property type="entry name" value="DNA/RNA polymerases"/>
    <property type="match status" value="1"/>
</dbReference>
<evidence type="ECO:0000259" key="4">
    <source>
        <dbReference type="PROSITE" id="PS50158"/>
    </source>
</evidence>
<dbReference type="FunFam" id="3.30.70.270:FF:000063">
    <property type="entry name" value="Zinc knuckle domaincontaining protein"/>
    <property type="match status" value="1"/>
</dbReference>